<evidence type="ECO:0000256" key="2">
    <source>
        <dbReference type="ARBA" id="ARBA00012962"/>
    </source>
</evidence>
<keyword evidence="5 8" id="KW-0560">Oxidoreductase</keyword>
<dbReference type="InterPro" id="IPR022893">
    <property type="entry name" value="Shikimate_DH_fam"/>
</dbReference>
<feature type="binding site" evidence="8">
    <location>
        <position position="245"/>
    </location>
    <ligand>
        <name>NADP(+)</name>
        <dbReference type="ChEBI" id="CHEBI:58349"/>
    </ligand>
</feature>
<organism evidence="12 13">
    <name type="scientific">Virgibacillus natechei</name>
    <dbReference type="NCBI Taxonomy" id="1216297"/>
    <lineage>
        <taxon>Bacteria</taxon>
        <taxon>Bacillati</taxon>
        <taxon>Bacillota</taxon>
        <taxon>Bacilli</taxon>
        <taxon>Bacillales</taxon>
        <taxon>Bacillaceae</taxon>
        <taxon>Virgibacillus</taxon>
    </lineage>
</organism>
<dbReference type="Pfam" id="PF08501">
    <property type="entry name" value="Shikimate_dh_N"/>
    <property type="match status" value="1"/>
</dbReference>
<name>A0ABS4ICR3_9BACI</name>
<comment type="subunit">
    <text evidence="8">Homodimer.</text>
</comment>
<dbReference type="InterPro" id="IPR046346">
    <property type="entry name" value="Aminoacid_DH-like_N_sf"/>
</dbReference>
<dbReference type="CDD" id="cd01065">
    <property type="entry name" value="NAD_bind_Shikimate_DH"/>
    <property type="match status" value="1"/>
</dbReference>
<evidence type="ECO:0000256" key="8">
    <source>
        <dbReference type="HAMAP-Rule" id="MF_00222"/>
    </source>
</evidence>
<feature type="binding site" evidence="8">
    <location>
        <position position="103"/>
    </location>
    <ligand>
        <name>shikimate</name>
        <dbReference type="ChEBI" id="CHEBI:36208"/>
    </ligand>
</feature>
<dbReference type="InterPro" id="IPR006151">
    <property type="entry name" value="Shikm_DH/Glu-tRNA_Rdtase"/>
</dbReference>
<dbReference type="EC" id="1.1.1.25" evidence="2 8"/>
<dbReference type="PANTHER" id="PTHR21089">
    <property type="entry name" value="SHIKIMATE DEHYDROGENASE"/>
    <property type="match status" value="1"/>
</dbReference>
<feature type="binding site" evidence="8">
    <location>
        <position position="79"/>
    </location>
    <ligand>
        <name>NADP(+)</name>
        <dbReference type="ChEBI" id="CHEBI:58349"/>
    </ligand>
</feature>
<reference evidence="12 13" key="1">
    <citation type="submission" date="2021-03" db="EMBL/GenBank/DDBJ databases">
        <title>Genomic Encyclopedia of Type Strains, Phase IV (KMG-IV): sequencing the most valuable type-strain genomes for metagenomic binning, comparative biology and taxonomic classification.</title>
        <authorList>
            <person name="Goeker M."/>
        </authorList>
    </citation>
    <scope>NUCLEOTIDE SEQUENCE [LARGE SCALE GENOMIC DNA]</scope>
    <source>
        <strain evidence="12 13">DSM 25609</strain>
    </source>
</reference>
<dbReference type="InterPro" id="IPR013708">
    <property type="entry name" value="Shikimate_DH-bd_N"/>
</dbReference>
<comment type="catalytic activity">
    <reaction evidence="7 8">
        <text>shikimate + NADP(+) = 3-dehydroshikimate + NADPH + H(+)</text>
        <dbReference type="Rhea" id="RHEA:17737"/>
        <dbReference type="ChEBI" id="CHEBI:15378"/>
        <dbReference type="ChEBI" id="CHEBI:16630"/>
        <dbReference type="ChEBI" id="CHEBI:36208"/>
        <dbReference type="ChEBI" id="CHEBI:57783"/>
        <dbReference type="ChEBI" id="CHEBI:58349"/>
        <dbReference type="EC" id="1.1.1.25"/>
    </reaction>
</comment>
<feature type="binding site" evidence="8">
    <location>
        <begin position="15"/>
        <end position="17"/>
    </location>
    <ligand>
        <name>shikimate</name>
        <dbReference type="ChEBI" id="CHEBI:36208"/>
    </ligand>
</feature>
<dbReference type="EMBL" id="JAGGKX010000003">
    <property type="protein sequence ID" value="MBP1968733.1"/>
    <property type="molecule type" value="Genomic_DNA"/>
</dbReference>
<dbReference type="GO" id="GO:0004764">
    <property type="term" value="F:shikimate 3-dehydrogenase (NADP+) activity"/>
    <property type="evidence" value="ECO:0007669"/>
    <property type="project" value="UniProtKB-EC"/>
</dbReference>
<feature type="binding site" evidence="8">
    <location>
        <position position="63"/>
    </location>
    <ligand>
        <name>shikimate</name>
        <dbReference type="ChEBI" id="CHEBI:36208"/>
    </ligand>
</feature>
<evidence type="ECO:0000259" key="9">
    <source>
        <dbReference type="Pfam" id="PF01488"/>
    </source>
</evidence>
<comment type="function">
    <text evidence="8">Involved in the biosynthesis of the chorismate, which leads to the biosynthesis of aromatic amino acids. Catalyzes the reversible NADPH linked reduction of 3-dehydroshikimate (DHSA) to yield shikimate (SA).</text>
</comment>
<feature type="binding site" evidence="8">
    <location>
        <position position="222"/>
    </location>
    <ligand>
        <name>NADP(+)</name>
        <dbReference type="ChEBI" id="CHEBI:58349"/>
    </ligand>
</feature>
<evidence type="ECO:0000256" key="6">
    <source>
        <dbReference type="ARBA" id="ARBA00023141"/>
    </source>
</evidence>
<keyword evidence="4 8" id="KW-0521">NADP</keyword>
<dbReference type="Gene3D" id="3.40.50.720">
    <property type="entry name" value="NAD(P)-binding Rossmann-like Domain"/>
    <property type="match status" value="1"/>
</dbReference>
<dbReference type="HAMAP" id="MF_00222">
    <property type="entry name" value="Shikimate_DH_AroE"/>
    <property type="match status" value="1"/>
</dbReference>
<evidence type="ECO:0000256" key="4">
    <source>
        <dbReference type="ARBA" id="ARBA00022857"/>
    </source>
</evidence>
<evidence type="ECO:0000259" key="11">
    <source>
        <dbReference type="Pfam" id="PF18317"/>
    </source>
</evidence>
<feature type="binding site" evidence="8">
    <location>
        <begin position="154"/>
        <end position="159"/>
    </location>
    <ligand>
        <name>NADP(+)</name>
        <dbReference type="ChEBI" id="CHEBI:58349"/>
    </ligand>
</feature>
<protein>
    <recommendedName>
        <fullName evidence="2 8">Shikimate dehydrogenase (NADP(+))</fullName>
        <shortName evidence="8">SDH</shortName>
        <ecNumber evidence="2 8">1.1.1.25</ecNumber>
    </recommendedName>
</protein>
<evidence type="ECO:0000256" key="5">
    <source>
        <dbReference type="ARBA" id="ARBA00023002"/>
    </source>
</evidence>
<feature type="domain" description="Shikimate dehydrogenase substrate binding N-terminal" evidence="10">
    <location>
        <begin position="7"/>
        <end position="90"/>
    </location>
</feature>
<feature type="binding site" evidence="8">
    <location>
        <position position="88"/>
    </location>
    <ligand>
        <name>shikimate</name>
        <dbReference type="ChEBI" id="CHEBI:36208"/>
    </ligand>
</feature>
<keyword evidence="3 8" id="KW-0028">Amino-acid biosynthesis</keyword>
<feature type="domain" description="Quinate/shikimate 5-dehydrogenase/glutamyl-tRNA reductase" evidence="9">
    <location>
        <begin position="119"/>
        <end position="196"/>
    </location>
</feature>
<dbReference type="RefSeq" id="WP_209461958.1">
    <property type="nucleotide sequence ID" value="NZ_CP110224.1"/>
</dbReference>
<dbReference type="PANTHER" id="PTHR21089:SF1">
    <property type="entry name" value="BIFUNCTIONAL 3-DEHYDROQUINATE DEHYDRATASE_SHIKIMATE DEHYDROGENASE, CHLOROPLASTIC"/>
    <property type="match status" value="1"/>
</dbReference>
<evidence type="ECO:0000259" key="10">
    <source>
        <dbReference type="Pfam" id="PF08501"/>
    </source>
</evidence>
<dbReference type="NCBIfam" id="TIGR00507">
    <property type="entry name" value="aroE"/>
    <property type="match status" value="1"/>
</dbReference>
<sequence length="281" mass="31816">MYYRLALIGYPINHSLSPWIHEHFLEKANLNGDYSTFEISPDDSFSLKVKQLMNDNVQGFNVTVPYKEKIISFLDEIDESAEKIGAVNTVVNRNGRWIGYNTDGIGYMRSLESKFPNFHQDKAKRILIIGAGGATRGIYHALVQSGFLNIDITNRTTEKAAEIAKLKSDATTTNIFSLDQAEQMIKNYDVIIQTTSVGMKPNPDNIVFKMNELKETSIVSDIIYQPLETRLLKEAGEKGVGLHYGHTMLLYQAQYAFEIWTGLKVPMGSMDRQLKHKLEGR</sequence>
<evidence type="ECO:0000256" key="1">
    <source>
        <dbReference type="ARBA" id="ARBA00004871"/>
    </source>
</evidence>
<dbReference type="Proteomes" id="UP001519345">
    <property type="component" value="Unassembled WGS sequence"/>
</dbReference>
<dbReference type="SUPFAM" id="SSF53223">
    <property type="entry name" value="Aminoacid dehydrogenase-like, N-terminal domain"/>
    <property type="match status" value="1"/>
</dbReference>
<feature type="binding site" evidence="8">
    <location>
        <begin position="130"/>
        <end position="134"/>
    </location>
    <ligand>
        <name>NADP(+)</name>
        <dbReference type="ChEBI" id="CHEBI:58349"/>
    </ligand>
</feature>
<dbReference type="Pfam" id="PF18317">
    <property type="entry name" value="SDH_C"/>
    <property type="match status" value="1"/>
</dbReference>
<dbReference type="NCBIfam" id="NF001319">
    <property type="entry name" value="PRK00258.3-3"/>
    <property type="match status" value="1"/>
</dbReference>
<dbReference type="InterPro" id="IPR041121">
    <property type="entry name" value="SDH_C"/>
</dbReference>
<accession>A0ABS4ICR3</accession>
<evidence type="ECO:0000256" key="3">
    <source>
        <dbReference type="ARBA" id="ARBA00022605"/>
    </source>
</evidence>
<feature type="domain" description="SDH C-terminal" evidence="11">
    <location>
        <begin position="245"/>
        <end position="274"/>
    </location>
</feature>
<feature type="binding site" evidence="8">
    <location>
        <position position="224"/>
    </location>
    <ligand>
        <name>shikimate</name>
        <dbReference type="ChEBI" id="CHEBI:36208"/>
    </ligand>
</feature>
<evidence type="ECO:0000313" key="13">
    <source>
        <dbReference type="Proteomes" id="UP001519345"/>
    </source>
</evidence>
<feature type="binding site" evidence="8">
    <location>
        <position position="252"/>
    </location>
    <ligand>
        <name>shikimate</name>
        <dbReference type="ChEBI" id="CHEBI:36208"/>
    </ligand>
</feature>
<evidence type="ECO:0000313" key="12">
    <source>
        <dbReference type="EMBL" id="MBP1968733.1"/>
    </source>
</evidence>
<gene>
    <name evidence="8" type="primary">aroE</name>
    <name evidence="12" type="ORF">J2Z83_000827</name>
</gene>
<comment type="pathway">
    <text evidence="1 8">Metabolic intermediate biosynthesis; chorismate biosynthesis; chorismate from D-erythrose 4-phosphate and phosphoenolpyruvate: step 4/7.</text>
</comment>
<dbReference type="InterPro" id="IPR036291">
    <property type="entry name" value="NAD(P)-bd_dom_sf"/>
</dbReference>
<feature type="active site" description="Proton acceptor" evidence="8">
    <location>
        <position position="67"/>
    </location>
</feature>
<dbReference type="InterPro" id="IPR011342">
    <property type="entry name" value="Shikimate_DH"/>
</dbReference>
<dbReference type="Pfam" id="PF01488">
    <property type="entry name" value="Shikimate_DH"/>
    <property type="match status" value="1"/>
</dbReference>
<keyword evidence="13" id="KW-1185">Reference proteome</keyword>
<dbReference type="SUPFAM" id="SSF51735">
    <property type="entry name" value="NAD(P)-binding Rossmann-fold domains"/>
    <property type="match status" value="1"/>
</dbReference>
<proteinExistence type="inferred from homology"/>
<dbReference type="Gene3D" id="3.40.50.10860">
    <property type="entry name" value="Leucine Dehydrogenase, chain A, domain 1"/>
    <property type="match status" value="1"/>
</dbReference>
<comment type="caution">
    <text evidence="12">The sequence shown here is derived from an EMBL/GenBank/DDBJ whole genome shotgun (WGS) entry which is preliminary data.</text>
</comment>
<comment type="similarity">
    <text evidence="8">Belongs to the shikimate dehydrogenase family.</text>
</comment>
<evidence type="ECO:0000256" key="7">
    <source>
        <dbReference type="ARBA" id="ARBA00049442"/>
    </source>
</evidence>
<keyword evidence="6 8" id="KW-0057">Aromatic amino acid biosynthesis</keyword>